<evidence type="ECO:0000256" key="7">
    <source>
        <dbReference type="ARBA" id="ARBA00023212"/>
    </source>
</evidence>
<evidence type="ECO:0000256" key="5">
    <source>
        <dbReference type="ARBA" id="ARBA00022794"/>
    </source>
</evidence>
<dbReference type="GO" id="GO:0030030">
    <property type="term" value="P:cell projection organization"/>
    <property type="evidence" value="ECO:0007669"/>
    <property type="project" value="UniProtKB-KW"/>
</dbReference>
<evidence type="ECO:0000256" key="1">
    <source>
        <dbReference type="ARBA" id="ARBA00004430"/>
    </source>
</evidence>
<feature type="region of interest" description="Disordered" evidence="9">
    <location>
        <begin position="46"/>
        <end position="67"/>
    </location>
</feature>
<dbReference type="PANTHER" id="PTHR21442:SF0">
    <property type="entry name" value="CILIA- AND FLAGELLA-ASSOCIATED PROTEIN 206"/>
    <property type="match status" value="1"/>
</dbReference>
<feature type="region of interest" description="Disordered" evidence="9">
    <location>
        <begin position="397"/>
        <end position="441"/>
    </location>
</feature>
<protein>
    <recommendedName>
        <fullName evidence="3">Cilia- and flagella-associated protein 206</fullName>
    </recommendedName>
</protein>
<dbReference type="GO" id="GO:0005930">
    <property type="term" value="C:axoneme"/>
    <property type="evidence" value="ECO:0007669"/>
    <property type="project" value="UniProtKB-SubCell"/>
</dbReference>
<comment type="similarity">
    <text evidence="2">Belongs to the CFAP206 family.</text>
</comment>
<keyword evidence="6" id="KW-0969">Cilium</keyword>
<comment type="subcellular location">
    <subcellularLocation>
        <location evidence="1">Cytoplasm</location>
        <location evidence="1">Cytoskeleton</location>
        <location evidence="1">Cilium axoneme</location>
    </subcellularLocation>
</comment>
<keyword evidence="7" id="KW-0206">Cytoskeleton</keyword>
<name>A0A7S1PFX1_9EUKA</name>
<keyword evidence="8" id="KW-0966">Cell projection</keyword>
<dbReference type="PANTHER" id="PTHR21442">
    <property type="entry name" value="CILIA- AND FLAGELLA-ASSOCIATED PROTEIN 206"/>
    <property type="match status" value="1"/>
</dbReference>
<gene>
    <name evidence="10" type="ORF">PCOS0759_LOCUS2076</name>
</gene>
<proteinExistence type="inferred from homology"/>
<evidence type="ECO:0000256" key="9">
    <source>
        <dbReference type="SAM" id="MobiDB-lite"/>
    </source>
</evidence>
<evidence type="ECO:0000313" key="10">
    <source>
        <dbReference type="EMBL" id="CAD9078844.1"/>
    </source>
</evidence>
<feature type="compositionally biased region" description="Basic and acidic residues" evidence="9">
    <location>
        <begin position="602"/>
        <end position="613"/>
    </location>
</feature>
<feature type="region of interest" description="Disordered" evidence="9">
    <location>
        <begin position="575"/>
        <end position="616"/>
    </location>
</feature>
<evidence type="ECO:0000256" key="4">
    <source>
        <dbReference type="ARBA" id="ARBA00022490"/>
    </source>
</evidence>
<organism evidence="10">
    <name type="scientific">Percolomonas cosmopolitus</name>
    <dbReference type="NCBI Taxonomy" id="63605"/>
    <lineage>
        <taxon>Eukaryota</taxon>
        <taxon>Discoba</taxon>
        <taxon>Heterolobosea</taxon>
        <taxon>Tetramitia</taxon>
        <taxon>Eutetramitia</taxon>
        <taxon>Percolomonadidae</taxon>
        <taxon>Percolomonas</taxon>
    </lineage>
</organism>
<evidence type="ECO:0000256" key="3">
    <source>
        <dbReference type="ARBA" id="ARBA00021602"/>
    </source>
</evidence>
<keyword evidence="4" id="KW-0963">Cytoplasm</keyword>
<feature type="compositionally biased region" description="Low complexity" evidence="9">
    <location>
        <begin position="418"/>
        <end position="431"/>
    </location>
</feature>
<dbReference type="AlphaFoldDB" id="A0A7S1PFX1"/>
<dbReference type="GO" id="GO:0036064">
    <property type="term" value="C:ciliary basal body"/>
    <property type="evidence" value="ECO:0007669"/>
    <property type="project" value="TreeGrafter"/>
</dbReference>
<dbReference type="GO" id="GO:0003356">
    <property type="term" value="P:regulation of cilium beat frequency"/>
    <property type="evidence" value="ECO:0007669"/>
    <property type="project" value="TreeGrafter"/>
</dbReference>
<dbReference type="EMBL" id="HBGD01002489">
    <property type="protein sequence ID" value="CAD9078844.1"/>
    <property type="molecule type" value="Transcribed_RNA"/>
</dbReference>
<feature type="compositionally biased region" description="Acidic residues" evidence="9">
    <location>
        <begin position="397"/>
        <end position="411"/>
    </location>
</feature>
<evidence type="ECO:0000256" key="6">
    <source>
        <dbReference type="ARBA" id="ARBA00023069"/>
    </source>
</evidence>
<sequence>MDVTQKIITQILTKCEKNGYNDYSTSLIHFIVQSIIISTYSGGGGGGGGNEHNSTNPVHDDSTSTTSNTAALSSQFSLLQADGSMNNSATLTPAQILNLIDQACQLLCQSNSPKLATVLMQNALLDLRQQIQLSQDDYLKTHLFKSEKLIDEIIKKKEEAEVFGDIVLFILHETRLLNDSTERIEKETMTALESVIPRNFIHSFITQDEEEKKNQLYDLWKIVWGIRLFNKASDKGGAGIHRLTIHDPQSFPPLMQQLEQHMDELAPLVDKYATVLQHVSSGKSSNADPDRLRQEYTNKRQIMAFLKQIHKQLNQMGQQSNDIQDAMLQTIDNVHQIVNQRTSVPKSTIYPLFINLAESWLSTDSIQNQFTQLEAMINELQKHSENTFDATDLDALAEESSENEHESEDPLSGESIESQSARGSQSAQRVQPDASVQPDLGGFDPIKLVSGAKLLRDGDPNVDYVHYMNRYYAFETEESVNKFLANPQRYLELVMETVTQESDLIHLLNLEERLPKSVHLPGDQNRKTKQMINVCLQTEVHPLDGYIDPKYEWSEWKLRKLALKFASLRNKRTHSTQTQYSHFRRDGESQVDSKAGQPLGARTKDQQTAKEKGTAPVQHFTYIKGLRSVGDKAENVTMHFDPMDKQQ</sequence>
<keyword evidence="5" id="KW-0970">Cilium biogenesis/degradation</keyword>
<accession>A0A7S1PFX1</accession>
<reference evidence="10" key="1">
    <citation type="submission" date="2021-01" db="EMBL/GenBank/DDBJ databases">
        <authorList>
            <person name="Corre E."/>
            <person name="Pelletier E."/>
            <person name="Niang G."/>
            <person name="Scheremetjew M."/>
            <person name="Finn R."/>
            <person name="Kale V."/>
            <person name="Holt S."/>
            <person name="Cochrane G."/>
            <person name="Meng A."/>
            <person name="Brown T."/>
            <person name="Cohen L."/>
        </authorList>
    </citation>
    <scope>NUCLEOTIDE SEQUENCE</scope>
    <source>
        <strain evidence="10">WS</strain>
    </source>
</reference>
<evidence type="ECO:0000256" key="8">
    <source>
        <dbReference type="ARBA" id="ARBA00023273"/>
    </source>
</evidence>
<evidence type="ECO:0000256" key="2">
    <source>
        <dbReference type="ARBA" id="ARBA00010500"/>
    </source>
</evidence>
<dbReference type="InterPro" id="IPR021897">
    <property type="entry name" value="FAP206"/>
</dbReference>
<dbReference type="Pfam" id="PF12018">
    <property type="entry name" value="FAP206"/>
    <property type="match status" value="1"/>
</dbReference>